<protein>
    <submittedName>
        <fullName evidence="1">Uncharacterized protein</fullName>
    </submittedName>
</protein>
<organism evidence="1 2">
    <name type="scientific">Avena sativa</name>
    <name type="common">Oat</name>
    <dbReference type="NCBI Taxonomy" id="4498"/>
    <lineage>
        <taxon>Eukaryota</taxon>
        <taxon>Viridiplantae</taxon>
        <taxon>Streptophyta</taxon>
        <taxon>Embryophyta</taxon>
        <taxon>Tracheophyta</taxon>
        <taxon>Spermatophyta</taxon>
        <taxon>Magnoliopsida</taxon>
        <taxon>Liliopsida</taxon>
        <taxon>Poales</taxon>
        <taxon>Poaceae</taxon>
        <taxon>BOP clade</taxon>
        <taxon>Pooideae</taxon>
        <taxon>Poodae</taxon>
        <taxon>Poeae</taxon>
        <taxon>Poeae Chloroplast Group 1 (Aveneae type)</taxon>
        <taxon>Aveninae</taxon>
        <taxon>Avena</taxon>
    </lineage>
</organism>
<dbReference type="Proteomes" id="UP001732700">
    <property type="component" value="Chromosome 4C"/>
</dbReference>
<name>A0ACD5WTU2_AVESA</name>
<evidence type="ECO:0000313" key="1">
    <source>
        <dbReference type="EnsemblPlants" id="AVESA.00010b.r2.4CG1273750.1.CDS.1"/>
    </source>
</evidence>
<keyword evidence="2" id="KW-1185">Reference proteome</keyword>
<evidence type="ECO:0000313" key="2">
    <source>
        <dbReference type="Proteomes" id="UP001732700"/>
    </source>
</evidence>
<reference evidence="1" key="1">
    <citation type="submission" date="2021-05" db="EMBL/GenBank/DDBJ databases">
        <authorList>
            <person name="Scholz U."/>
            <person name="Mascher M."/>
            <person name="Fiebig A."/>
        </authorList>
    </citation>
    <scope>NUCLEOTIDE SEQUENCE [LARGE SCALE GENOMIC DNA]</scope>
</reference>
<sequence length="492" mass="52963">MESFSSSGSTGSERPRPHVVLLASPLASHVIPLAELARRLVEHHGFAVTLVTFANLSLLPAHGLSSCLPPAAVSTAVLPAVDMDDVPADNMIQVFTQLSRRSLPNLGALLRRISATAGPLAAFVPDIFCSEAVLVAGELGVPAYFFLPSNLNWLALERCFLELHRGLPPGEYHSFPGDVELGEGVTVRHRDLPALFRDPNSPDFQQVVVNARRYLLADGFLVNTLDEMEPALVEAFKLTAEHGAFPPVFATGPLIRRPEPEPDVHDRDCLEWLDRQPVGSVVYVSFGSIGALSLEQTTEVAAGLEDSGQRFLWVVRMPNLTFESKTAAVAAGGNDDGDPLAWLPEGFLQRTAGRGLAVTEWAPQVRVLSHPATAAFVSHCGWNSTLESVQAGVPMVALPQGIDQGMNATVLEGKEVGMALRPPAREDGIVAREEIAAAVKELLLEGEKGRAVRRRAGDMQQAAARAWLPEGSSRRALEEVATKWKVACGMEK</sequence>
<accession>A0ACD5WTU2</accession>
<dbReference type="EnsemblPlants" id="AVESA.00010b.r2.4CG1273750.1">
    <property type="protein sequence ID" value="AVESA.00010b.r2.4CG1273750.1.CDS.1"/>
    <property type="gene ID" value="AVESA.00010b.r2.4CG1273750"/>
</dbReference>
<proteinExistence type="predicted"/>
<reference evidence="1" key="2">
    <citation type="submission" date="2025-09" db="UniProtKB">
        <authorList>
            <consortium name="EnsemblPlants"/>
        </authorList>
    </citation>
    <scope>IDENTIFICATION</scope>
</reference>